<keyword evidence="5" id="KW-1185">Reference proteome</keyword>
<dbReference type="InterPro" id="IPR029056">
    <property type="entry name" value="Ribokinase-like"/>
</dbReference>
<comment type="caution">
    <text evidence="4">The sequence shown here is derived from an EMBL/GenBank/DDBJ whole genome shotgun (WGS) entry which is preliminary data.</text>
</comment>
<dbReference type="SUPFAM" id="SSF53613">
    <property type="entry name" value="Ribokinase-like"/>
    <property type="match status" value="1"/>
</dbReference>
<keyword evidence="2 4" id="KW-0418">Kinase</keyword>
<evidence type="ECO:0000256" key="1">
    <source>
        <dbReference type="ARBA" id="ARBA00022679"/>
    </source>
</evidence>
<sequence length="308" mass="31763">MKPVLVAGEINADLVFTGCNELPAFGREVLVEGFRQGPGSSSMICAMGMAKLGDSVLFAGVAGQDSWGDYCVDALRGAGIDTHAVRRDATLRTGLTVALSAAHDRALVTYTGAIAALRAEDIGDDLLKQAGHLHVSSYYLQQGLQAGLGALLTRARACGVSTSLDPGFDPAQQWGSALRELLPLLDVFLPNALEACAISGAATPQQALQAFANGVTRTVIKCGAEGAMTLGDDGEVLAVPAIRVDAVDSTGAGDSFDAGFLHAWRRGLPLRESLRWGAASGGLSTRGVGGTATQADEADVQRLLAGTR</sequence>
<dbReference type="GO" id="GO:0016301">
    <property type="term" value="F:kinase activity"/>
    <property type="evidence" value="ECO:0007669"/>
    <property type="project" value="UniProtKB-KW"/>
</dbReference>
<dbReference type="EMBL" id="NFZS01000001">
    <property type="protein sequence ID" value="RAO77481.1"/>
    <property type="molecule type" value="Genomic_DNA"/>
</dbReference>
<name>A0A328P812_9GAMM</name>
<evidence type="ECO:0000313" key="5">
    <source>
        <dbReference type="Proteomes" id="UP000248926"/>
    </source>
</evidence>
<dbReference type="PANTHER" id="PTHR10584:SF166">
    <property type="entry name" value="RIBOKINASE"/>
    <property type="match status" value="1"/>
</dbReference>
<dbReference type="CDD" id="cd01166">
    <property type="entry name" value="KdgK"/>
    <property type="match status" value="1"/>
</dbReference>
<dbReference type="PROSITE" id="PS00584">
    <property type="entry name" value="PFKB_KINASES_2"/>
    <property type="match status" value="1"/>
</dbReference>
<dbReference type="OrthoDB" id="9792663at2"/>
<dbReference type="GO" id="GO:0005829">
    <property type="term" value="C:cytosol"/>
    <property type="evidence" value="ECO:0007669"/>
    <property type="project" value="TreeGrafter"/>
</dbReference>
<dbReference type="AlphaFoldDB" id="A0A328P812"/>
<dbReference type="Proteomes" id="UP000248926">
    <property type="component" value="Unassembled WGS sequence"/>
</dbReference>
<evidence type="ECO:0000256" key="2">
    <source>
        <dbReference type="ARBA" id="ARBA00022777"/>
    </source>
</evidence>
<dbReference type="PANTHER" id="PTHR10584">
    <property type="entry name" value="SUGAR KINASE"/>
    <property type="match status" value="1"/>
</dbReference>
<dbReference type="Pfam" id="PF00294">
    <property type="entry name" value="PfkB"/>
    <property type="match status" value="1"/>
</dbReference>
<dbReference type="RefSeq" id="WP_111981508.1">
    <property type="nucleotide sequence ID" value="NZ_NFZS01000001.1"/>
</dbReference>
<keyword evidence="1" id="KW-0808">Transferase</keyword>
<accession>A0A328P812</accession>
<protein>
    <submittedName>
        <fullName evidence="4">Carbohydrate kinase</fullName>
    </submittedName>
</protein>
<dbReference type="Gene3D" id="3.40.1190.20">
    <property type="match status" value="1"/>
</dbReference>
<feature type="domain" description="Carbohydrate kinase PfkB" evidence="3">
    <location>
        <begin position="3"/>
        <end position="292"/>
    </location>
</feature>
<reference evidence="4 5" key="1">
    <citation type="journal article" date="2018" name="Genet. Mol. Biol.">
        <title>The genome sequence of Dyella jiangningensis FCAV SCS01 from a lignocellulose-decomposing microbial consortium metagenome reveals potential for biotechnological applications.</title>
        <authorList>
            <person name="Desiderato J.G."/>
            <person name="Alvarenga D.O."/>
            <person name="Constancio M.T.L."/>
            <person name="Alves L.M.C."/>
            <person name="Varani A.M."/>
        </authorList>
    </citation>
    <scope>NUCLEOTIDE SEQUENCE [LARGE SCALE GENOMIC DNA]</scope>
    <source>
        <strain evidence="4 5">FCAV SCS01</strain>
    </source>
</reference>
<organism evidence="4 5">
    <name type="scientific">Dyella jiangningensis</name>
    <dbReference type="NCBI Taxonomy" id="1379159"/>
    <lineage>
        <taxon>Bacteria</taxon>
        <taxon>Pseudomonadati</taxon>
        <taxon>Pseudomonadota</taxon>
        <taxon>Gammaproteobacteria</taxon>
        <taxon>Lysobacterales</taxon>
        <taxon>Rhodanobacteraceae</taxon>
        <taxon>Dyella</taxon>
    </lineage>
</organism>
<evidence type="ECO:0000313" key="4">
    <source>
        <dbReference type="EMBL" id="RAO77481.1"/>
    </source>
</evidence>
<dbReference type="InterPro" id="IPR002173">
    <property type="entry name" value="Carboh/pur_kinase_PfkB_CS"/>
</dbReference>
<proteinExistence type="predicted"/>
<evidence type="ECO:0000259" key="3">
    <source>
        <dbReference type="Pfam" id="PF00294"/>
    </source>
</evidence>
<dbReference type="InterPro" id="IPR011611">
    <property type="entry name" value="PfkB_dom"/>
</dbReference>
<gene>
    <name evidence="4" type="ORF">CA260_06280</name>
</gene>